<sequence>MNDSIPSLFRTAITGSIGSGKSHICRLLEAHGIKVYDCDAAAKHLMHTDPALQQALRLLVGEEVYNNKVLQKQVLATFLLAGEANKQAVNDIVHPTVAQDFERSGYEWLESAILFDSGFNRRLHFDRVVCVTAPLEVRVQRIMLRDHISREKALAWIDCQLPQEEVARRSDYVIVNDGHADLEAQIANLLSLPTTPLPIKKTNPIQ</sequence>
<evidence type="ECO:0000256" key="1">
    <source>
        <dbReference type="ARBA" id="ARBA00009018"/>
    </source>
</evidence>
<dbReference type="GO" id="GO:0005524">
    <property type="term" value="F:ATP binding"/>
    <property type="evidence" value="ECO:0007669"/>
    <property type="project" value="UniProtKB-UniRule"/>
</dbReference>
<dbReference type="GO" id="GO:0005737">
    <property type="term" value="C:cytoplasm"/>
    <property type="evidence" value="ECO:0007669"/>
    <property type="project" value="UniProtKB-SubCell"/>
</dbReference>
<evidence type="ECO:0000256" key="3">
    <source>
        <dbReference type="ARBA" id="ARBA00022840"/>
    </source>
</evidence>
<dbReference type="GO" id="GO:0015937">
    <property type="term" value="P:coenzyme A biosynthetic process"/>
    <property type="evidence" value="ECO:0007669"/>
    <property type="project" value="UniProtKB-UniRule"/>
</dbReference>
<dbReference type="EC" id="2.7.1.24" evidence="5 6"/>
<organism evidence="7 8">
    <name type="scientific">Segatella buccae</name>
    <dbReference type="NCBI Taxonomy" id="28126"/>
    <lineage>
        <taxon>Bacteria</taxon>
        <taxon>Pseudomonadati</taxon>
        <taxon>Bacteroidota</taxon>
        <taxon>Bacteroidia</taxon>
        <taxon>Bacteroidales</taxon>
        <taxon>Prevotellaceae</taxon>
        <taxon>Segatella</taxon>
    </lineage>
</organism>
<feature type="binding site" evidence="5">
    <location>
        <begin position="18"/>
        <end position="23"/>
    </location>
    <ligand>
        <name>ATP</name>
        <dbReference type="ChEBI" id="CHEBI:30616"/>
    </ligand>
</feature>
<evidence type="ECO:0000256" key="6">
    <source>
        <dbReference type="NCBIfam" id="TIGR00152"/>
    </source>
</evidence>
<comment type="function">
    <text evidence="5">Catalyzes the phosphorylation of the 3'-hydroxyl group of dephosphocoenzyme A to form coenzyme A.</text>
</comment>
<comment type="pathway">
    <text evidence="5">Cofactor biosynthesis; coenzyme A biosynthesis; CoA from (R)-pantothenate: step 5/5.</text>
</comment>
<comment type="caution">
    <text evidence="7">The sequence shown here is derived from an EMBL/GenBank/DDBJ whole genome shotgun (WGS) entry which is preliminary data.</text>
</comment>
<keyword evidence="4 5" id="KW-0173">Coenzyme A biosynthesis</keyword>
<evidence type="ECO:0000313" key="8">
    <source>
        <dbReference type="Proteomes" id="UP000255283"/>
    </source>
</evidence>
<gene>
    <name evidence="5 7" type="primary">coaE</name>
    <name evidence="7" type="ORF">NCTC13063_00242</name>
</gene>
<keyword evidence="5 7" id="KW-0418">Kinase</keyword>
<dbReference type="SUPFAM" id="SSF52540">
    <property type="entry name" value="P-loop containing nucleoside triphosphate hydrolases"/>
    <property type="match status" value="1"/>
</dbReference>
<dbReference type="NCBIfam" id="TIGR00152">
    <property type="entry name" value="dephospho-CoA kinase"/>
    <property type="match status" value="1"/>
</dbReference>
<dbReference type="CDD" id="cd02022">
    <property type="entry name" value="DPCK"/>
    <property type="match status" value="1"/>
</dbReference>
<keyword evidence="2 5" id="KW-0547">Nucleotide-binding</keyword>
<protein>
    <recommendedName>
        <fullName evidence="5 6">Dephospho-CoA kinase</fullName>
        <ecNumber evidence="5 6">2.7.1.24</ecNumber>
    </recommendedName>
    <alternativeName>
        <fullName evidence="5">Dephosphocoenzyme A kinase</fullName>
    </alternativeName>
</protein>
<reference evidence="7 8" key="1">
    <citation type="submission" date="2018-06" db="EMBL/GenBank/DDBJ databases">
        <authorList>
            <consortium name="Pathogen Informatics"/>
            <person name="Doyle S."/>
        </authorList>
    </citation>
    <scope>NUCLEOTIDE SEQUENCE [LARGE SCALE GENOMIC DNA]</scope>
    <source>
        <strain evidence="7 8">NCTC13063</strain>
    </source>
</reference>
<dbReference type="Pfam" id="PF01121">
    <property type="entry name" value="CoaE"/>
    <property type="match status" value="1"/>
</dbReference>
<dbReference type="AlphaFoldDB" id="A0AAQ1UGL8"/>
<dbReference type="Proteomes" id="UP000255283">
    <property type="component" value="Unassembled WGS sequence"/>
</dbReference>
<keyword evidence="5 7" id="KW-0808">Transferase</keyword>
<dbReference type="PANTHER" id="PTHR10695:SF46">
    <property type="entry name" value="BIFUNCTIONAL COENZYME A SYNTHASE-RELATED"/>
    <property type="match status" value="1"/>
</dbReference>
<dbReference type="HAMAP" id="MF_00376">
    <property type="entry name" value="Dephospho_CoA_kinase"/>
    <property type="match status" value="1"/>
</dbReference>
<dbReference type="RefSeq" id="WP_115153030.1">
    <property type="nucleotide sequence ID" value="NZ_DBFWLE010000020.1"/>
</dbReference>
<proteinExistence type="inferred from homology"/>
<comment type="catalytic activity">
    <reaction evidence="5">
        <text>3'-dephospho-CoA + ATP = ADP + CoA + H(+)</text>
        <dbReference type="Rhea" id="RHEA:18245"/>
        <dbReference type="ChEBI" id="CHEBI:15378"/>
        <dbReference type="ChEBI" id="CHEBI:30616"/>
        <dbReference type="ChEBI" id="CHEBI:57287"/>
        <dbReference type="ChEBI" id="CHEBI:57328"/>
        <dbReference type="ChEBI" id="CHEBI:456216"/>
        <dbReference type="EC" id="2.7.1.24"/>
    </reaction>
</comment>
<keyword evidence="5" id="KW-0963">Cytoplasm</keyword>
<dbReference type="InterPro" id="IPR001977">
    <property type="entry name" value="Depp_CoAkinase"/>
</dbReference>
<evidence type="ECO:0000313" key="7">
    <source>
        <dbReference type="EMBL" id="SUB78990.1"/>
    </source>
</evidence>
<comment type="subcellular location">
    <subcellularLocation>
        <location evidence="5">Cytoplasm</location>
    </subcellularLocation>
</comment>
<name>A0AAQ1UGL8_9BACT</name>
<evidence type="ECO:0000256" key="5">
    <source>
        <dbReference type="HAMAP-Rule" id="MF_00376"/>
    </source>
</evidence>
<dbReference type="InterPro" id="IPR027417">
    <property type="entry name" value="P-loop_NTPase"/>
</dbReference>
<dbReference type="GO" id="GO:0004140">
    <property type="term" value="F:dephospho-CoA kinase activity"/>
    <property type="evidence" value="ECO:0007669"/>
    <property type="project" value="UniProtKB-UniRule"/>
</dbReference>
<evidence type="ECO:0000256" key="2">
    <source>
        <dbReference type="ARBA" id="ARBA00022741"/>
    </source>
</evidence>
<keyword evidence="3 5" id="KW-0067">ATP-binding</keyword>
<dbReference type="Gene3D" id="3.40.50.300">
    <property type="entry name" value="P-loop containing nucleotide triphosphate hydrolases"/>
    <property type="match status" value="1"/>
</dbReference>
<dbReference type="PROSITE" id="PS51219">
    <property type="entry name" value="DPCK"/>
    <property type="match status" value="1"/>
</dbReference>
<comment type="similarity">
    <text evidence="1 5">Belongs to the CoaE family.</text>
</comment>
<accession>A0AAQ1UGL8</accession>
<dbReference type="PANTHER" id="PTHR10695">
    <property type="entry name" value="DEPHOSPHO-COA KINASE-RELATED"/>
    <property type="match status" value="1"/>
</dbReference>
<dbReference type="EMBL" id="UGTJ01000001">
    <property type="protein sequence ID" value="SUB78990.1"/>
    <property type="molecule type" value="Genomic_DNA"/>
</dbReference>
<evidence type="ECO:0000256" key="4">
    <source>
        <dbReference type="ARBA" id="ARBA00022993"/>
    </source>
</evidence>